<accession>A0A401FXC3</accession>
<evidence type="ECO:0008006" key="4">
    <source>
        <dbReference type="Google" id="ProtNLM"/>
    </source>
</evidence>
<comment type="caution">
    <text evidence="2">The sequence shown here is derived from an EMBL/GenBank/DDBJ whole genome shotgun (WGS) entry which is preliminary data.</text>
</comment>
<protein>
    <recommendedName>
        <fullName evidence="4">Transporter</fullName>
    </recommendedName>
</protein>
<dbReference type="EMBL" id="BEXT01000001">
    <property type="protein sequence ID" value="GBC61611.1"/>
    <property type="molecule type" value="Genomic_DNA"/>
</dbReference>
<name>A0A401FXC3_9BACT</name>
<gene>
    <name evidence="2" type="ORF">DENIS_2573</name>
</gene>
<dbReference type="RefSeq" id="WP_166405066.1">
    <property type="nucleotide sequence ID" value="NZ_BEXT01000001.1"/>
</dbReference>
<organism evidence="2 3">
    <name type="scientific">Desulfonema ishimotonii</name>
    <dbReference type="NCBI Taxonomy" id="45657"/>
    <lineage>
        <taxon>Bacteria</taxon>
        <taxon>Pseudomonadati</taxon>
        <taxon>Thermodesulfobacteriota</taxon>
        <taxon>Desulfobacteria</taxon>
        <taxon>Desulfobacterales</taxon>
        <taxon>Desulfococcaceae</taxon>
        <taxon>Desulfonema</taxon>
    </lineage>
</organism>
<keyword evidence="1" id="KW-0732">Signal</keyword>
<reference evidence="3" key="2">
    <citation type="submission" date="2019-01" db="EMBL/GenBank/DDBJ databases">
        <title>Genome sequence of Desulfonema ishimotonii strain Tokyo 01.</title>
        <authorList>
            <person name="Fukui M."/>
        </authorList>
    </citation>
    <scope>NUCLEOTIDE SEQUENCE [LARGE SCALE GENOMIC DNA]</scope>
    <source>
        <strain evidence="3">Tokyo 01</strain>
    </source>
</reference>
<sequence>MICKRVFFKIFCFTLLAVCLTLGRSGPVSADENLALYGLKGYAYSWSPLVVDGLHLQAGAMYSPYENNSLNCREGYIWAFPISLTYGDGNWWEVAAATHFEYWRNNNASPDYDADESGFGDLFLGGKVRLLGQDRGNLLDLALMPYLLLPTGNRDKGITDLYRFIQTDEDHPGLGLNLLLGHRWDRIYLAANFGINYMDTDDEYTEDSAVFMALTLEYQLRENLTSYLEFANTENKNDFNCPECSPCFDEDNDEDIREIGVGVNWLRGLWGFKLHVGAGLTDTSPDVRVIGLINRNLAY</sequence>
<dbReference type="SUPFAM" id="SSF56935">
    <property type="entry name" value="Porins"/>
    <property type="match status" value="1"/>
</dbReference>
<dbReference type="AlphaFoldDB" id="A0A401FXC3"/>
<reference evidence="3" key="1">
    <citation type="submission" date="2017-11" db="EMBL/GenBank/DDBJ databases">
        <authorList>
            <person name="Watanabe M."/>
            <person name="Kojima H."/>
        </authorList>
    </citation>
    <scope>NUCLEOTIDE SEQUENCE [LARGE SCALE GENOMIC DNA]</scope>
    <source>
        <strain evidence="3">Tokyo 01</strain>
    </source>
</reference>
<evidence type="ECO:0000313" key="3">
    <source>
        <dbReference type="Proteomes" id="UP000288096"/>
    </source>
</evidence>
<feature type="signal peptide" evidence="1">
    <location>
        <begin position="1"/>
        <end position="30"/>
    </location>
</feature>
<proteinExistence type="predicted"/>
<keyword evidence="3" id="KW-1185">Reference proteome</keyword>
<dbReference type="InterPro" id="IPR023614">
    <property type="entry name" value="Porin_dom_sf"/>
</dbReference>
<feature type="chain" id="PRO_5019321502" description="Transporter" evidence="1">
    <location>
        <begin position="31"/>
        <end position="299"/>
    </location>
</feature>
<evidence type="ECO:0000256" key="1">
    <source>
        <dbReference type="SAM" id="SignalP"/>
    </source>
</evidence>
<dbReference type="InterPro" id="IPR025737">
    <property type="entry name" value="FApF"/>
</dbReference>
<dbReference type="Gene3D" id="2.40.160.10">
    <property type="entry name" value="Porin"/>
    <property type="match status" value="1"/>
</dbReference>
<dbReference type="Proteomes" id="UP000288096">
    <property type="component" value="Unassembled WGS sequence"/>
</dbReference>
<evidence type="ECO:0000313" key="2">
    <source>
        <dbReference type="EMBL" id="GBC61611.1"/>
    </source>
</evidence>
<dbReference type="Pfam" id="PF13557">
    <property type="entry name" value="Phenol_MetA_deg"/>
    <property type="match status" value="1"/>
</dbReference>